<evidence type="ECO:0000313" key="6">
    <source>
        <dbReference type="Proteomes" id="UP001193501"/>
    </source>
</evidence>
<dbReference type="PROSITE" id="PS51118">
    <property type="entry name" value="HTH_HXLR"/>
    <property type="match status" value="1"/>
</dbReference>
<evidence type="ECO:0000313" key="5">
    <source>
        <dbReference type="EMBL" id="NBZ89447.1"/>
    </source>
</evidence>
<keyword evidence="6" id="KW-1185">Reference proteome</keyword>
<dbReference type="PANTHER" id="PTHR33204:SF18">
    <property type="entry name" value="TRANSCRIPTIONAL REGULATORY PROTEIN"/>
    <property type="match status" value="1"/>
</dbReference>
<accession>A0AAE4YD35</accession>
<dbReference type="InterPro" id="IPR002577">
    <property type="entry name" value="HTH_HxlR"/>
</dbReference>
<gene>
    <name evidence="5" type="ORF">GV832_17810</name>
</gene>
<keyword evidence="3" id="KW-0804">Transcription</keyword>
<organism evidence="5 6">
    <name type="scientific">Stagnihabitans tardus</name>
    <dbReference type="NCBI Taxonomy" id="2699202"/>
    <lineage>
        <taxon>Bacteria</taxon>
        <taxon>Pseudomonadati</taxon>
        <taxon>Pseudomonadota</taxon>
        <taxon>Alphaproteobacteria</taxon>
        <taxon>Rhodobacterales</taxon>
        <taxon>Paracoccaceae</taxon>
        <taxon>Stagnihabitans</taxon>
    </lineage>
</organism>
<name>A0AAE4YD35_9RHOB</name>
<reference evidence="5" key="1">
    <citation type="submission" date="2020-01" db="EMBL/GenBank/DDBJ databases">
        <authorList>
            <person name="Chen W.-M."/>
        </authorList>
    </citation>
    <scope>NUCLEOTIDE SEQUENCE</scope>
    <source>
        <strain evidence="5">CYK-10</strain>
    </source>
</reference>
<keyword evidence="1" id="KW-0805">Transcription regulation</keyword>
<dbReference type="InterPro" id="IPR036390">
    <property type="entry name" value="WH_DNA-bd_sf"/>
</dbReference>
<comment type="caution">
    <text evidence="5">The sequence shown here is derived from an EMBL/GenBank/DDBJ whole genome shotgun (WGS) entry which is preliminary data.</text>
</comment>
<dbReference type="InterPro" id="IPR036388">
    <property type="entry name" value="WH-like_DNA-bd_sf"/>
</dbReference>
<dbReference type="GO" id="GO:0003677">
    <property type="term" value="F:DNA binding"/>
    <property type="evidence" value="ECO:0007669"/>
    <property type="project" value="UniProtKB-KW"/>
</dbReference>
<evidence type="ECO:0000256" key="3">
    <source>
        <dbReference type="ARBA" id="ARBA00023163"/>
    </source>
</evidence>
<proteinExistence type="predicted"/>
<dbReference type="EMBL" id="JAABNR010000023">
    <property type="protein sequence ID" value="NBZ89447.1"/>
    <property type="molecule type" value="Genomic_DNA"/>
</dbReference>
<dbReference type="AlphaFoldDB" id="A0AAE4YD35"/>
<dbReference type="Pfam" id="PF01638">
    <property type="entry name" value="HxlR"/>
    <property type="match status" value="1"/>
</dbReference>
<evidence type="ECO:0000259" key="4">
    <source>
        <dbReference type="PROSITE" id="PS51118"/>
    </source>
</evidence>
<sequence length="99" mass="10555">MARAHGVLGGKWTTLIFRDLLPGPQRYSGLMRSLGGISPRMLAERLDMLEEAGLVERRVYPTNPPTTDYRLTALGQGMGPVIAAMAAFGSSLPPATGEA</sequence>
<protein>
    <submittedName>
        <fullName evidence="5">Transcriptional regulator</fullName>
    </submittedName>
</protein>
<keyword evidence="2" id="KW-0238">DNA-binding</keyword>
<evidence type="ECO:0000256" key="2">
    <source>
        <dbReference type="ARBA" id="ARBA00023125"/>
    </source>
</evidence>
<dbReference type="PANTHER" id="PTHR33204">
    <property type="entry name" value="TRANSCRIPTIONAL REGULATOR, MARR FAMILY"/>
    <property type="match status" value="1"/>
</dbReference>
<dbReference type="Proteomes" id="UP001193501">
    <property type="component" value="Unassembled WGS sequence"/>
</dbReference>
<dbReference type="SUPFAM" id="SSF46785">
    <property type="entry name" value="Winged helix' DNA-binding domain"/>
    <property type="match status" value="1"/>
</dbReference>
<evidence type="ECO:0000256" key="1">
    <source>
        <dbReference type="ARBA" id="ARBA00023015"/>
    </source>
</evidence>
<feature type="domain" description="HTH hxlR-type" evidence="4">
    <location>
        <begin position="1"/>
        <end position="97"/>
    </location>
</feature>
<dbReference type="Gene3D" id="1.10.10.10">
    <property type="entry name" value="Winged helix-like DNA-binding domain superfamily/Winged helix DNA-binding domain"/>
    <property type="match status" value="1"/>
</dbReference>